<keyword evidence="4 7" id="KW-0812">Transmembrane</keyword>
<feature type="transmembrane region" description="Helical" evidence="7">
    <location>
        <begin position="366"/>
        <end position="392"/>
    </location>
</feature>
<feature type="domain" description="Major facilitator superfamily (MFS) profile" evidence="8">
    <location>
        <begin position="23"/>
        <end position="497"/>
    </location>
</feature>
<keyword evidence="6 7" id="KW-0472">Membrane</keyword>
<keyword evidence="3" id="KW-1003">Cell membrane</keyword>
<evidence type="ECO:0000256" key="5">
    <source>
        <dbReference type="ARBA" id="ARBA00022989"/>
    </source>
</evidence>
<feature type="transmembrane region" description="Helical" evidence="7">
    <location>
        <begin position="341"/>
        <end position="360"/>
    </location>
</feature>
<feature type="transmembrane region" description="Helical" evidence="7">
    <location>
        <begin position="310"/>
        <end position="334"/>
    </location>
</feature>
<organism evidence="9 10">
    <name type="scientific">Amycolatopsis umgeniensis</name>
    <dbReference type="NCBI Taxonomy" id="336628"/>
    <lineage>
        <taxon>Bacteria</taxon>
        <taxon>Bacillati</taxon>
        <taxon>Actinomycetota</taxon>
        <taxon>Actinomycetes</taxon>
        <taxon>Pseudonocardiales</taxon>
        <taxon>Pseudonocardiaceae</taxon>
        <taxon>Amycolatopsis</taxon>
    </lineage>
</organism>
<feature type="transmembrane region" description="Helical" evidence="7">
    <location>
        <begin position="173"/>
        <end position="197"/>
    </location>
</feature>
<dbReference type="GO" id="GO:0005886">
    <property type="term" value="C:plasma membrane"/>
    <property type="evidence" value="ECO:0007669"/>
    <property type="project" value="UniProtKB-SubCell"/>
</dbReference>
<keyword evidence="2" id="KW-0813">Transport</keyword>
<dbReference type="RefSeq" id="WP_184892903.1">
    <property type="nucleotide sequence ID" value="NZ_JACHMX010000001.1"/>
</dbReference>
<dbReference type="Gene3D" id="1.20.1720.10">
    <property type="entry name" value="Multidrug resistance protein D"/>
    <property type="match status" value="1"/>
</dbReference>
<keyword evidence="5 7" id="KW-1133">Transmembrane helix</keyword>
<dbReference type="EMBL" id="JACHMX010000001">
    <property type="protein sequence ID" value="MBB5851270.1"/>
    <property type="molecule type" value="Genomic_DNA"/>
</dbReference>
<dbReference type="InterPro" id="IPR036259">
    <property type="entry name" value="MFS_trans_sf"/>
</dbReference>
<evidence type="ECO:0000256" key="6">
    <source>
        <dbReference type="ARBA" id="ARBA00023136"/>
    </source>
</evidence>
<feature type="transmembrane region" description="Helical" evidence="7">
    <location>
        <begin position="209"/>
        <end position="228"/>
    </location>
</feature>
<evidence type="ECO:0000256" key="3">
    <source>
        <dbReference type="ARBA" id="ARBA00022475"/>
    </source>
</evidence>
<name>A0A841AXM9_9PSEU</name>
<feature type="transmembrane region" description="Helical" evidence="7">
    <location>
        <begin position="89"/>
        <end position="108"/>
    </location>
</feature>
<dbReference type="InterPro" id="IPR011701">
    <property type="entry name" value="MFS"/>
</dbReference>
<dbReference type="GO" id="GO:0022857">
    <property type="term" value="F:transmembrane transporter activity"/>
    <property type="evidence" value="ECO:0007669"/>
    <property type="project" value="InterPro"/>
</dbReference>
<dbReference type="PANTHER" id="PTHR42718:SF47">
    <property type="entry name" value="METHYL VIOLOGEN RESISTANCE PROTEIN SMVA"/>
    <property type="match status" value="1"/>
</dbReference>
<evidence type="ECO:0000259" key="8">
    <source>
        <dbReference type="PROSITE" id="PS50850"/>
    </source>
</evidence>
<gene>
    <name evidence="9" type="ORF">HDA45_001357</name>
</gene>
<accession>A0A841AXM9</accession>
<dbReference type="PROSITE" id="PS50850">
    <property type="entry name" value="MFS"/>
    <property type="match status" value="1"/>
</dbReference>
<dbReference type="Gene3D" id="1.20.1250.20">
    <property type="entry name" value="MFS general substrate transporter like domains"/>
    <property type="match status" value="1"/>
</dbReference>
<evidence type="ECO:0000256" key="1">
    <source>
        <dbReference type="ARBA" id="ARBA00004651"/>
    </source>
</evidence>
<sequence length="513" mass="52003">MPENPGETATAHSSRAGPREWTGLGVLALPTMLLGLDVTLLYLALPALSADLQPTSTQALWILDSYGLVIAGLLVTMGAIGDRLGRRRLLMIGTAAFGLVSIVAAFAPSAEILIAARALLGVAGATLMPSCLALITNMFTDVRQRALAIGVWATTFALGMAAGPLVGGVLLESFWWGSAFLLALPIAALVLLAAPVLLPEYRAADSGRVDLVSVALSLGAILPLVYAIKHAATHGFDLQTTVTLVASAVFTLAFVHRQRRLSDPLLDVALFTDRSSGTALGVLLVGLVGVGGALYLVTQHLQLVEELSPLAAGAWMGPPALAMVVAAIGAPLLARRVRPGYVVAGTLVLSALGYVLLTQVRGPDSIGLIVGGFALVYLGFGAVGALGSDLVVGTTPADRAGSAAAMSETVQELGVAMGVAMLGSLTTLVYRDQMTDAAPAVSESLSGAMSAPQVSPALLAEAKEAFTTGLNISAAITGAAILALAVLAAVVLRHVPPSGGSIPAEAAEPANSG</sequence>
<dbReference type="Pfam" id="PF07690">
    <property type="entry name" value="MFS_1"/>
    <property type="match status" value="1"/>
</dbReference>
<proteinExistence type="predicted"/>
<comment type="caution">
    <text evidence="9">The sequence shown here is derived from an EMBL/GenBank/DDBJ whole genome shotgun (WGS) entry which is preliminary data.</text>
</comment>
<evidence type="ECO:0000256" key="7">
    <source>
        <dbReference type="SAM" id="Phobius"/>
    </source>
</evidence>
<evidence type="ECO:0000256" key="2">
    <source>
        <dbReference type="ARBA" id="ARBA00022448"/>
    </source>
</evidence>
<dbReference type="Proteomes" id="UP000580861">
    <property type="component" value="Unassembled WGS sequence"/>
</dbReference>
<feature type="transmembrane region" description="Helical" evidence="7">
    <location>
        <begin position="114"/>
        <end position="135"/>
    </location>
</feature>
<evidence type="ECO:0000313" key="10">
    <source>
        <dbReference type="Proteomes" id="UP000580861"/>
    </source>
</evidence>
<feature type="transmembrane region" description="Helical" evidence="7">
    <location>
        <begin position="21"/>
        <end position="45"/>
    </location>
</feature>
<dbReference type="InterPro" id="IPR001958">
    <property type="entry name" value="Tet-R_TetA/multi-R_MdtG-like"/>
</dbReference>
<dbReference type="PRINTS" id="PR01035">
    <property type="entry name" value="TCRTETA"/>
</dbReference>
<protein>
    <submittedName>
        <fullName evidence="9">DHA2 family multidrug resistance protein-like MFS transporter</fullName>
    </submittedName>
</protein>
<dbReference type="SUPFAM" id="SSF103473">
    <property type="entry name" value="MFS general substrate transporter"/>
    <property type="match status" value="1"/>
</dbReference>
<dbReference type="AlphaFoldDB" id="A0A841AXM9"/>
<comment type="subcellular location">
    <subcellularLocation>
        <location evidence="1">Cell membrane</location>
        <topology evidence="1">Multi-pass membrane protein</topology>
    </subcellularLocation>
</comment>
<feature type="transmembrane region" description="Helical" evidence="7">
    <location>
        <begin position="472"/>
        <end position="492"/>
    </location>
</feature>
<keyword evidence="10" id="KW-1185">Reference proteome</keyword>
<feature type="transmembrane region" description="Helical" evidence="7">
    <location>
        <begin position="277"/>
        <end position="298"/>
    </location>
</feature>
<feature type="transmembrane region" description="Helical" evidence="7">
    <location>
        <begin position="147"/>
        <end position="167"/>
    </location>
</feature>
<feature type="transmembrane region" description="Helical" evidence="7">
    <location>
        <begin position="57"/>
        <end position="77"/>
    </location>
</feature>
<dbReference type="PANTHER" id="PTHR42718">
    <property type="entry name" value="MAJOR FACILITATOR SUPERFAMILY MULTIDRUG TRANSPORTER MFSC"/>
    <property type="match status" value="1"/>
</dbReference>
<dbReference type="InterPro" id="IPR020846">
    <property type="entry name" value="MFS_dom"/>
</dbReference>
<reference evidence="9 10" key="1">
    <citation type="submission" date="2020-08" db="EMBL/GenBank/DDBJ databases">
        <title>Sequencing the genomes of 1000 actinobacteria strains.</title>
        <authorList>
            <person name="Klenk H.-P."/>
        </authorList>
    </citation>
    <scope>NUCLEOTIDE SEQUENCE [LARGE SCALE GENOMIC DNA]</scope>
    <source>
        <strain evidence="9 10">DSM 45272</strain>
    </source>
</reference>
<feature type="transmembrane region" description="Helical" evidence="7">
    <location>
        <begin position="240"/>
        <end position="256"/>
    </location>
</feature>
<evidence type="ECO:0000313" key="9">
    <source>
        <dbReference type="EMBL" id="MBB5851270.1"/>
    </source>
</evidence>
<evidence type="ECO:0000256" key="4">
    <source>
        <dbReference type="ARBA" id="ARBA00022692"/>
    </source>
</evidence>
<dbReference type="CDD" id="cd17321">
    <property type="entry name" value="MFS_MMR_MDR_like"/>
    <property type="match status" value="1"/>
</dbReference>